<name>A0ABT9DAL1_9CELL</name>
<dbReference type="PANTHER" id="PTHR12993">
    <property type="entry name" value="N-ACETYLGLUCOSAMINYL-PHOSPHATIDYLINOSITOL DE-N-ACETYLASE-RELATED"/>
    <property type="match status" value="1"/>
</dbReference>
<reference evidence="2 3" key="1">
    <citation type="submission" date="2023-07" db="EMBL/GenBank/DDBJ databases">
        <title>Description of novel actinomycetes strains, isolated from tidal flat sediment.</title>
        <authorList>
            <person name="Lu C."/>
        </authorList>
    </citation>
    <scope>NUCLEOTIDE SEQUENCE [LARGE SCALE GENOMIC DNA]</scope>
    <source>
        <strain evidence="2 3">SYSU T00b441</strain>
    </source>
</reference>
<evidence type="ECO:0000256" key="1">
    <source>
        <dbReference type="ARBA" id="ARBA00022833"/>
    </source>
</evidence>
<keyword evidence="1" id="KW-0862">Zinc</keyword>
<evidence type="ECO:0000313" key="3">
    <source>
        <dbReference type="Proteomes" id="UP001232536"/>
    </source>
</evidence>
<dbReference type="RefSeq" id="WP_304601539.1">
    <property type="nucleotide sequence ID" value="NZ_JAUQYP010000001.1"/>
</dbReference>
<proteinExistence type="predicted"/>
<accession>A0ABT9DAL1</accession>
<evidence type="ECO:0000313" key="2">
    <source>
        <dbReference type="EMBL" id="MDO8107945.1"/>
    </source>
</evidence>
<keyword evidence="3" id="KW-1185">Reference proteome</keyword>
<dbReference type="Pfam" id="PF02585">
    <property type="entry name" value="PIG-L"/>
    <property type="match status" value="1"/>
</dbReference>
<dbReference type="PANTHER" id="PTHR12993:SF26">
    <property type="entry name" value="1D-MYO-INOSITOL 2-ACETAMIDO-2-DEOXY-ALPHA-D-GLUCOPYRANOSIDE DEACETYLASE"/>
    <property type="match status" value="1"/>
</dbReference>
<dbReference type="InterPro" id="IPR003737">
    <property type="entry name" value="GlcNAc_PI_deacetylase-related"/>
</dbReference>
<protein>
    <submittedName>
        <fullName evidence="2">PIG-L family deacetylase</fullName>
    </submittedName>
</protein>
<dbReference type="EMBL" id="JAUQYP010000001">
    <property type="protein sequence ID" value="MDO8107945.1"/>
    <property type="molecule type" value="Genomic_DNA"/>
</dbReference>
<gene>
    <name evidence="2" type="ORF">Q6348_12140</name>
</gene>
<dbReference type="Gene3D" id="3.40.50.10320">
    <property type="entry name" value="LmbE-like"/>
    <property type="match status" value="1"/>
</dbReference>
<dbReference type="SUPFAM" id="SSF102588">
    <property type="entry name" value="LmbE-like"/>
    <property type="match status" value="1"/>
</dbReference>
<dbReference type="InterPro" id="IPR024078">
    <property type="entry name" value="LmbE-like_dom_sf"/>
</dbReference>
<dbReference type="Proteomes" id="UP001232536">
    <property type="component" value="Unassembled WGS sequence"/>
</dbReference>
<organism evidence="2 3">
    <name type="scientific">Actinotalea lenta</name>
    <dbReference type="NCBI Taxonomy" id="3064654"/>
    <lineage>
        <taxon>Bacteria</taxon>
        <taxon>Bacillati</taxon>
        <taxon>Actinomycetota</taxon>
        <taxon>Actinomycetes</taxon>
        <taxon>Micrococcales</taxon>
        <taxon>Cellulomonadaceae</taxon>
        <taxon>Actinotalea</taxon>
    </lineage>
</organism>
<comment type="caution">
    <text evidence="2">The sequence shown here is derived from an EMBL/GenBank/DDBJ whole genome shotgun (WGS) entry which is preliminary data.</text>
</comment>
<sequence length="279" mass="29619">MGERPRRTIVSFHAHPDDEALLTAGTLAALAAAGHRTVLVTATAGEQGLADPRLGTGAELAERRARELADAARAMGCARHEILGYLDSGIDGAASGRDGFAHVDVEPAAERLAAVLRREEADVLTVYDPAGGYGHPDHLQVHRVGIRAARLAGTPLVLEATVDPRVLLAGTPWFPLLPGGVRRRPGPEPDRTTLRVDVRAFVPAKRAAIAAHRSQLRPGLRTLRALLALPSPVFAAVLGREWFIHRGHEGQEILDGLLEAVSSPLAALDGAGLRLPEPR</sequence>